<proteinExistence type="inferred from homology"/>
<evidence type="ECO:0000259" key="3">
    <source>
        <dbReference type="Pfam" id="PF00685"/>
    </source>
</evidence>
<dbReference type="EMBL" id="JBHTBS010000006">
    <property type="protein sequence ID" value="MFC7338095.1"/>
    <property type="molecule type" value="Genomic_DNA"/>
</dbReference>
<name>A0ABW2L935_9BACT</name>
<sequence length="313" mass="36115">MKKLHLFAAKLNLSLRRCVGLCPSRFCCIRGFPKSGTNWVGNLLRLHPDVYVSGEWAFGGIAEALNERTKLYWTESHNPSLKGVFEREQRKLFKKHYLLQFALGGGAGCPKWICDQTPAPVYPEVIPGAPVIYVVRNIRDIAVSRAFHLLRHDGDWGIKEYPVMRELYQKYHGKLEMLEGHPQLLLSDFDWVEDTVRTWAERVRLDVSGNLEDSTYLTSDDRNDARLHIVKYEDLHADIEGARSKMYEFLELDPARAAELDTGKVKTTPGFKKENPNAFFRSGKVNGWKRYWNDDLEKIVQRVAGEVIREFYP</sequence>
<reference evidence="5" key="1">
    <citation type="journal article" date="2019" name="Int. J. Syst. Evol. Microbiol.">
        <title>The Global Catalogue of Microorganisms (GCM) 10K type strain sequencing project: providing services to taxonomists for standard genome sequencing and annotation.</title>
        <authorList>
            <consortium name="The Broad Institute Genomics Platform"/>
            <consortium name="The Broad Institute Genome Sequencing Center for Infectious Disease"/>
            <person name="Wu L."/>
            <person name="Ma J."/>
        </authorList>
    </citation>
    <scope>NUCLEOTIDE SEQUENCE [LARGE SCALE GENOMIC DNA]</scope>
    <source>
        <strain evidence="5">CGMCC 4.1467</strain>
    </source>
</reference>
<evidence type="ECO:0000256" key="2">
    <source>
        <dbReference type="ARBA" id="ARBA00022679"/>
    </source>
</evidence>
<dbReference type="Pfam" id="PF00685">
    <property type="entry name" value="Sulfotransfer_1"/>
    <property type="match status" value="1"/>
</dbReference>
<organism evidence="4 5">
    <name type="scientific">Haloferula chungangensis</name>
    <dbReference type="NCBI Taxonomy" id="1048331"/>
    <lineage>
        <taxon>Bacteria</taxon>
        <taxon>Pseudomonadati</taxon>
        <taxon>Verrucomicrobiota</taxon>
        <taxon>Verrucomicrobiia</taxon>
        <taxon>Verrucomicrobiales</taxon>
        <taxon>Verrucomicrobiaceae</taxon>
        <taxon>Haloferula</taxon>
    </lineage>
</organism>
<protein>
    <submittedName>
        <fullName evidence="4">Sulfotransferase domain-containing protein</fullName>
    </submittedName>
</protein>
<evidence type="ECO:0000313" key="5">
    <source>
        <dbReference type="Proteomes" id="UP001596472"/>
    </source>
</evidence>
<dbReference type="Proteomes" id="UP001596472">
    <property type="component" value="Unassembled WGS sequence"/>
</dbReference>
<dbReference type="RefSeq" id="WP_379713033.1">
    <property type="nucleotide sequence ID" value="NZ_JBHTBS010000006.1"/>
</dbReference>
<dbReference type="Gene3D" id="3.40.50.300">
    <property type="entry name" value="P-loop containing nucleotide triphosphate hydrolases"/>
    <property type="match status" value="1"/>
</dbReference>
<evidence type="ECO:0000256" key="1">
    <source>
        <dbReference type="ARBA" id="ARBA00005771"/>
    </source>
</evidence>
<keyword evidence="5" id="KW-1185">Reference proteome</keyword>
<evidence type="ECO:0000313" key="4">
    <source>
        <dbReference type="EMBL" id="MFC7338095.1"/>
    </source>
</evidence>
<dbReference type="SUPFAM" id="SSF52540">
    <property type="entry name" value="P-loop containing nucleoside triphosphate hydrolases"/>
    <property type="match status" value="1"/>
</dbReference>
<feature type="domain" description="Sulfotransferase" evidence="3">
    <location>
        <begin position="130"/>
        <end position="308"/>
    </location>
</feature>
<dbReference type="PANTHER" id="PTHR11783">
    <property type="entry name" value="SULFOTRANSFERASE SULT"/>
    <property type="match status" value="1"/>
</dbReference>
<dbReference type="InterPro" id="IPR000863">
    <property type="entry name" value="Sulfotransferase_dom"/>
</dbReference>
<accession>A0ABW2L935</accession>
<gene>
    <name evidence="4" type="ORF">ACFQY0_12955</name>
</gene>
<dbReference type="InterPro" id="IPR027417">
    <property type="entry name" value="P-loop_NTPase"/>
</dbReference>
<comment type="similarity">
    <text evidence="1">Belongs to the sulfotransferase 1 family.</text>
</comment>
<comment type="caution">
    <text evidence="4">The sequence shown here is derived from an EMBL/GenBank/DDBJ whole genome shotgun (WGS) entry which is preliminary data.</text>
</comment>
<keyword evidence="2" id="KW-0808">Transferase</keyword>